<protein>
    <submittedName>
        <fullName evidence="1">Glycosyltransferase</fullName>
    </submittedName>
</protein>
<evidence type="ECO:0000313" key="2">
    <source>
        <dbReference type="Proteomes" id="UP001139353"/>
    </source>
</evidence>
<comment type="caution">
    <text evidence="1">The sequence shown here is derived from an EMBL/GenBank/DDBJ whole genome shotgun (WGS) entry which is preliminary data.</text>
</comment>
<keyword evidence="2" id="KW-1185">Reference proteome</keyword>
<reference evidence="1" key="1">
    <citation type="submission" date="2021-11" db="EMBL/GenBank/DDBJ databases">
        <title>BS-T2-15 a new species belonging to the Comamonadaceae family isolated from the soil of a French oak forest.</title>
        <authorList>
            <person name="Mieszkin S."/>
            <person name="Alain K."/>
        </authorList>
    </citation>
    <scope>NUCLEOTIDE SEQUENCE</scope>
    <source>
        <strain evidence="1">BS-T2-15</strain>
    </source>
</reference>
<dbReference type="EMBL" id="JAJLJH010000001">
    <property type="protein sequence ID" value="MCK9685889.1"/>
    <property type="molecule type" value="Genomic_DNA"/>
</dbReference>
<dbReference type="AlphaFoldDB" id="A0A9X1YGI1"/>
<organism evidence="1 2">
    <name type="scientific">Scleromatobacter humisilvae</name>
    <dbReference type="NCBI Taxonomy" id="2897159"/>
    <lineage>
        <taxon>Bacteria</taxon>
        <taxon>Pseudomonadati</taxon>
        <taxon>Pseudomonadota</taxon>
        <taxon>Betaproteobacteria</taxon>
        <taxon>Burkholderiales</taxon>
        <taxon>Sphaerotilaceae</taxon>
        <taxon>Scleromatobacter</taxon>
    </lineage>
</organism>
<dbReference type="Proteomes" id="UP001139353">
    <property type="component" value="Unassembled WGS sequence"/>
</dbReference>
<dbReference type="RefSeq" id="WP_275681879.1">
    <property type="nucleotide sequence ID" value="NZ_JAJLJH010000001.1"/>
</dbReference>
<evidence type="ECO:0000313" key="1">
    <source>
        <dbReference type="EMBL" id="MCK9685889.1"/>
    </source>
</evidence>
<proteinExistence type="predicted"/>
<name>A0A9X1YGI1_9BURK</name>
<sequence length="383" mass="43777">MKSSELLALSHEQLRALVWGGTSRLRRKVRFERPFSSRARRRLLLVSQPDPISQSQIFPFHFYKDVLRDRWGYEVREIDYASIDAEGFGHFKGADVVCFQAWIDQTPEQLRAMALRLRTDHPDARLAFLDPCAPADLRFASAIGSDVDLYIKKHVLRDRAAYSLPTVGHTNLSDWYGRREGDEDATLHFPLPDGFLDKLLVGPSFVTAPYMLPRFKAVSQPPLGHARPFDVHARLGGLGAKDWYQRMRTEAFARVRSLENKVRLTPSAPLERRAYLRELAQSKLCFSPFGYGEVCWRDFEAVYAGALLIKPNMDHIETAPDIFVPGETYLPVRWNFEDLPDVVANALGDEAARLRIVRNAYEAMRSYAASNRFADQLDRLFAD</sequence>
<gene>
    <name evidence="1" type="ORF">LPC04_09235</name>
</gene>
<accession>A0A9X1YGI1</accession>